<evidence type="ECO:0000313" key="2">
    <source>
        <dbReference type="EMBL" id="OXA53514.1"/>
    </source>
</evidence>
<accession>A0A226E8X9</accession>
<evidence type="ECO:0000256" key="1">
    <source>
        <dbReference type="SAM" id="Phobius"/>
    </source>
</evidence>
<reference evidence="2 3" key="1">
    <citation type="submission" date="2015-12" db="EMBL/GenBank/DDBJ databases">
        <title>The genome of Folsomia candida.</title>
        <authorList>
            <person name="Faddeeva A."/>
            <person name="Derks M.F."/>
            <person name="Anvar Y."/>
            <person name="Smit S."/>
            <person name="Van Straalen N."/>
            <person name="Roelofs D."/>
        </authorList>
    </citation>
    <scope>NUCLEOTIDE SEQUENCE [LARGE SCALE GENOMIC DNA]</scope>
    <source>
        <strain evidence="2 3">VU population</strain>
        <tissue evidence="2">Whole body</tissue>
    </source>
</reference>
<sequence length="240" mass="26396">MDKPIVFCYQIGIKLGCPGYPNSFTQSISFCTPSKKKLNLIYNFKMNFLVLATLLITVFSCATGVKQYFTFFQGENCTGDYIGFTSKHATLTYWEPFINASKSAEYVGTWHLYREQNFTNVVAPFGPSYEPRCSPTTFAFLNVKSLRHQGPLDTSTSAISVYEESGFSGREVIITALSANNFPFVPASAISSGRSNWTLWETNNFTGNATCFENTSGSGADHWLIHSVPFASVVSGCAGA</sequence>
<dbReference type="Proteomes" id="UP000198287">
    <property type="component" value="Unassembled WGS sequence"/>
</dbReference>
<gene>
    <name evidence="2" type="ORF">Fcan01_10951</name>
</gene>
<dbReference type="AlphaFoldDB" id="A0A226E8X9"/>
<feature type="transmembrane region" description="Helical" evidence="1">
    <location>
        <begin position="46"/>
        <end position="65"/>
    </location>
</feature>
<dbReference type="SUPFAM" id="SSF49695">
    <property type="entry name" value="gamma-Crystallin-like"/>
    <property type="match status" value="1"/>
</dbReference>
<organism evidence="2 3">
    <name type="scientific">Folsomia candida</name>
    <name type="common">Springtail</name>
    <dbReference type="NCBI Taxonomy" id="158441"/>
    <lineage>
        <taxon>Eukaryota</taxon>
        <taxon>Metazoa</taxon>
        <taxon>Ecdysozoa</taxon>
        <taxon>Arthropoda</taxon>
        <taxon>Hexapoda</taxon>
        <taxon>Collembola</taxon>
        <taxon>Entomobryomorpha</taxon>
        <taxon>Isotomoidea</taxon>
        <taxon>Isotomidae</taxon>
        <taxon>Proisotominae</taxon>
        <taxon>Folsomia</taxon>
    </lineage>
</organism>
<evidence type="ECO:0000313" key="3">
    <source>
        <dbReference type="Proteomes" id="UP000198287"/>
    </source>
</evidence>
<dbReference type="InterPro" id="IPR011024">
    <property type="entry name" value="G_crystallin-like"/>
</dbReference>
<keyword evidence="1" id="KW-1133">Transmembrane helix</keyword>
<comment type="caution">
    <text evidence="2">The sequence shown here is derived from an EMBL/GenBank/DDBJ whole genome shotgun (WGS) entry which is preliminary data.</text>
</comment>
<keyword evidence="3" id="KW-1185">Reference proteome</keyword>
<proteinExistence type="predicted"/>
<protein>
    <submittedName>
        <fullName evidence="2">Uncharacterized protein</fullName>
    </submittedName>
</protein>
<name>A0A226E8X9_FOLCA</name>
<keyword evidence="1" id="KW-0472">Membrane</keyword>
<keyword evidence="1" id="KW-0812">Transmembrane</keyword>
<dbReference type="EMBL" id="LNIX01000005">
    <property type="protein sequence ID" value="OXA53514.1"/>
    <property type="molecule type" value="Genomic_DNA"/>
</dbReference>